<evidence type="ECO:0000256" key="1">
    <source>
        <dbReference type="ARBA" id="ARBA00022737"/>
    </source>
</evidence>
<keyword evidence="3" id="KW-0647">Proteasome</keyword>
<dbReference type="PANTHER" id="PTHR23346:SF19">
    <property type="entry name" value="PROTEASOME ADAPTER AND SCAFFOLD PROTEIN ECM29"/>
    <property type="match status" value="1"/>
</dbReference>
<evidence type="ECO:0000313" key="4">
    <source>
        <dbReference type="Proteomes" id="UP000288805"/>
    </source>
</evidence>
<evidence type="ECO:0000313" key="3">
    <source>
        <dbReference type="EMBL" id="RVW36309.1"/>
    </source>
</evidence>
<dbReference type="PANTHER" id="PTHR23346">
    <property type="entry name" value="TRANSLATIONAL ACTIVATOR GCN1-RELATED"/>
    <property type="match status" value="1"/>
</dbReference>
<comment type="caution">
    <text evidence="3">The sequence shown here is derived from an EMBL/GenBank/DDBJ whole genome shotgun (WGS) entry which is preliminary data.</text>
</comment>
<dbReference type="InterPro" id="IPR055443">
    <property type="entry name" value="HEAT_ECM29"/>
</dbReference>
<keyword evidence="1" id="KW-0677">Repeat</keyword>
<gene>
    <name evidence="3" type="primary">Ecm29</name>
    <name evidence="3" type="ORF">CK203_106822</name>
</gene>
<dbReference type="AlphaFoldDB" id="A0A438DLI6"/>
<feature type="domain" description="Proteasome adapter and scaffold protein ECM29 HEAT-repeat" evidence="2">
    <location>
        <begin position="102"/>
        <end position="195"/>
    </location>
</feature>
<dbReference type="EMBL" id="QGNW01001575">
    <property type="protein sequence ID" value="RVW36309.1"/>
    <property type="molecule type" value="Genomic_DNA"/>
</dbReference>
<proteinExistence type="predicted"/>
<organism evidence="3 4">
    <name type="scientific">Vitis vinifera</name>
    <name type="common">Grape</name>
    <dbReference type="NCBI Taxonomy" id="29760"/>
    <lineage>
        <taxon>Eukaryota</taxon>
        <taxon>Viridiplantae</taxon>
        <taxon>Streptophyta</taxon>
        <taxon>Embryophyta</taxon>
        <taxon>Tracheophyta</taxon>
        <taxon>Spermatophyta</taxon>
        <taxon>Magnoliopsida</taxon>
        <taxon>eudicotyledons</taxon>
        <taxon>Gunneridae</taxon>
        <taxon>Pentapetalae</taxon>
        <taxon>rosids</taxon>
        <taxon>Vitales</taxon>
        <taxon>Vitaceae</taxon>
        <taxon>Viteae</taxon>
        <taxon>Vitis</taxon>
    </lineage>
</organism>
<accession>A0A438DLI6</accession>
<reference evidence="3 4" key="1">
    <citation type="journal article" date="2018" name="PLoS Genet.">
        <title>Population sequencing reveals clonal diversity and ancestral inbreeding in the grapevine cultivar Chardonnay.</title>
        <authorList>
            <person name="Roach M.J."/>
            <person name="Johnson D.L."/>
            <person name="Bohlmann J."/>
            <person name="van Vuuren H.J."/>
            <person name="Jones S.J."/>
            <person name="Pretorius I.S."/>
            <person name="Schmidt S.A."/>
            <person name="Borneman A.R."/>
        </authorList>
    </citation>
    <scope>NUCLEOTIDE SEQUENCE [LARGE SCALE GENOMIC DNA]</scope>
    <source>
        <strain evidence="4">cv. Chardonnay</strain>
        <tissue evidence="3">Leaf</tissue>
    </source>
</reference>
<sequence>MDKRNESLGGYKEVWGGGEQMVLKRMEEGYRVGLWKAIKNGWEEESPELSSIVIAKDAWVIDVWEQGMRVVEILISQNKSITESLRRWRLSVGDYMGAGNAIRPHLSDLVCCMLESLSSLEDQGLNYVELHAANVGIKTEKLESLRISIARSSPMWETLDICIAVVDTQSLDLLVPRLAQLVRSGVGLNTRPLLSSLWSSAYFHDPVAGNPVEELFVDGSPSIPDAGCVTALGSASSIDEVAVSLQGHPSKDLSTFSLNGSSPHITSLVQKS</sequence>
<name>A0A438DLI6_VITVI</name>
<dbReference type="GO" id="GO:0000502">
    <property type="term" value="C:proteasome complex"/>
    <property type="evidence" value="ECO:0007669"/>
    <property type="project" value="UniProtKB-KW"/>
</dbReference>
<protein>
    <submittedName>
        <fullName evidence="3">Proteasome-associated protein ECM29-like</fullName>
    </submittedName>
</protein>
<dbReference type="Proteomes" id="UP000288805">
    <property type="component" value="Unassembled WGS sequence"/>
</dbReference>
<evidence type="ECO:0000259" key="2">
    <source>
        <dbReference type="Pfam" id="PF24492"/>
    </source>
</evidence>
<dbReference type="Pfam" id="PF24492">
    <property type="entry name" value="HEAT_ECM29"/>
    <property type="match status" value="1"/>
</dbReference>